<feature type="region of interest" description="Disordered" evidence="2">
    <location>
        <begin position="758"/>
        <end position="778"/>
    </location>
</feature>
<feature type="coiled-coil region" evidence="1">
    <location>
        <begin position="1437"/>
        <end position="1464"/>
    </location>
</feature>
<reference evidence="3 4" key="1">
    <citation type="submission" date="2020-12" db="EMBL/GenBank/DDBJ databases">
        <title>Microorganisms.</title>
        <authorList>
            <person name="Matos J."/>
            <person name="Faleiro L."/>
            <person name="Duarte I."/>
        </authorList>
    </citation>
    <scope>NUCLEOTIDE SEQUENCE [LARGE SCALE GENOMIC DNA]</scope>
    <source>
        <strain evidence="3 4">PtFD3Pch2</strain>
    </source>
</reference>
<accession>A0ABS5X509</accession>
<protein>
    <submittedName>
        <fullName evidence="3">Phage tail tape measure protein</fullName>
    </submittedName>
</protein>
<sequence length="1591" mass="177709">MAKLYFRIGADFDKVIKLREEIAKLKNELKNMDSTQTPAAFNTLNTQLVKNTKEMDNLISEAARAGATMENDFKKGIYDGEKAVNSLSEEIIKQKNIIRETQNDVSMLAEQYNKLGKYDPKRHSLSDELNRAKAALGEQKYALGELQSQQALARLSTKALKDEYALFKDESKAVITVNEGVGVSFKKALAAIGGIAMLKQVASNVVSTAGMFQKYESVLTNALNGSSEKAKAYLSDINSFAAKTNFQLDELTDDFIKFVNRGVTPSMDAMKKMGDFTNTVAKPFDQLTEAILDINNSERWKEFGVRVQTEGNKVKLSFRDMTVECDRTVESVMKAVEQFGSMKGVEGSTEAISKTIEGQMSNLEDTITTALAEIGLANQDLISGSISAVDTIVKNYGIIGKSVLALVEIYGVYRAGLLINTIVEQGSVKSIWAKITATKAATLAQATYNKVLMMNPYVLAGAAVVSLGIAMWTLADNTSIAEKAQERFNKKQEEAAKQEQERRQKIESLIQSSRDIALADLQRGQSLAELRKEYPKIFAQYDIETIKLADILKLKQQIAEEEAKRAGEKRAKEFSDIESEIKYYENLLKSLSGQQGVDGYVKKLKELRAERDVMLQEKGKGISEQFISNLKDVDISEFDRYISELEKRIRGKGENGTVKLRLPIDIKGTLSDEAIYNVKDIKTLIDTAKSVKQTRIDSEKNKTTYKQDYEKAKKDWDDAKKKLSEIEKNKSKFTSKLYEEAKKRVETTEKAYKNLGGITGSSLTKQEKAAEKQKENQEKLDEQLLSLHRQNQQDEINLMREGTEKKLKQIDLDYQKRIDTIRKQEEEWSKAGNGKLTDKQAQKISEAYTNAESMRDKDISDVTEGQLKAEQQALNDYLKEYGTFQQQKLAIAQEYAEKIRKAQEENGVNSAQVKLLEKQRDVAIQNKETEAIKANIDWVTVFGEFGSMFSDMVKPALDEAKKYVRTDKFKNSDQASQKSLIDAISQMEKSLGGTSGVNFKKLGEDVKAYQTAEQNRIYAVETETDALEKLQKAQEDYAKAQKDGTESEKQAAANALETAQQNADIASANVKTQTDIANQAQQNVSDTATKLKASMENILGGLQQLSSGGLYDAYSGIIKTVNGFKDVIGKTSESLKEVPIVGWILSIIDVLKDGLSNLVGGLLDAVLNAVSGIIGDVLSGDLFVTIGESLKNGIGNILNAISFGGFNSLFGIGGNKKEVEEAINRLTDRNETLQTAIEDLTDVMEASKGTKSVSAYADAKKLQKETEENYKKIAQEQARYSNSHHSWNYYWGGFNQEEISRLSQQIGRNWNGDIWSLSPEEMKVLRSNVDMWEKIQNTGKGGYGERLTDKLNDYVEQAGKLEELTDKLYEGLTGITFDGMFDSFVNNLMDMKYEAKDAAEDIAEYFMRAMLSNKIGEMYSEKLEEWWKKFGAAMEDNNLTEVEREALQDEYMKYVEEAMKLRDELAAATGYDKISQESYSQSSSSRGFGTEMTHEDAGELSGRFTALHIAGEEIKNQNIIQSQSLNLLTVKADALLSINTETRNIADDTRDLIAQSYLELVQISENTGAIVKPIQQMQRDIAEVKKNTAKL</sequence>
<feature type="coiled-coil region" evidence="1">
    <location>
        <begin position="1216"/>
        <end position="1279"/>
    </location>
</feature>
<proteinExistence type="predicted"/>
<keyword evidence="1" id="KW-0175">Coiled coil</keyword>
<feature type="coiled-coil region" evidence="1">
    <location>
        <begin position="481"/>
        <end position="509"/>
    </location>
</feature>
<name>A0ABS5X509_BACUN</name>
<organism evidence="3 4">
    <name type="scientific">Bacteroides uniformis</name>
    <dbReference type="NCBI Taxonomy" id="820"/>
    <lineage>
        <taxon>Bacteria</taxon>
        <taxon>Pseudomonadati</taxon>
        <taxon>Bacteroidota</taxon>
        <taxon>Bacteroidia</taxon>
        <taxon>Bacteroidales</taxon>
        <taxon>Bacteroidaceae</taxon>
        <taxon>Bacteroides</taxon>
    </lineage>
</organism>
<keyword evidence="4" id="KW-1185">Reference proteome</keyword>
<evidence type="ECO:0000256" key="1">
    <source>
        <dbReference type="SAM" id="Coils"/>
    </source>
</evidence>
<gene>
    <name evidence="3" type="ORF">JQN06_12930</name>
</gene>
<evidence type="ECO:0000313" key="3">
    <source>
        <dbReference type="EMBL" id="MBT8727049.1"/>
    </source>
</evidence>
<evidence type="ECO:0000256" key="2">
    <source>
        <dbReference type="SAM" id="MobiDB-lite"/>
    </source>
</evidence>
<dbReference type="Proteomes" id="UP001196342">
    <property type="component" value="Unassembled WGS sequence"/>
</dbReference>
<feature type="compositionally biased region" description="Basic and acidic residues" evidence="2">
    <location>
        <begin position="765"/>
        <end position="778"/>
    </location>
</feature>
<feature type="coiled-coil region" evidence="1">
    <location>
        <begin position="1023"/>
        <end position="1069"/>
    </location>
</feature>
<evidence type="ECO:0000313" key="4">
    <source>
        <dbReference type="Proteomes" id="UP001196342"/>
    </source>
</evidence>
<comment type="caution">
    <text evidence="3">The sequence shown here is derived from an EMBL/GenBank/DDBJ whole genome shotgun (WGS) entry which is preliminary data.</text>
</comment>
<dbReference type="EMBL" id="JAFBJK010000003">
    <property type="protein sequence ID" value="MBT8727049.1"/>
    <property type="molecule type" value="Genomic_DNA"/>
</dbReference>